<dbReference type="AlphaFoldDB" id="A0A5B7ELP5"/>
<accession>A0A5B7ELP5</accession>
<comment type="caution">
    <text evidence="1">The sequence shown here is derived from an EMBL/GenBank/DDBJ whole genome shotgun (WGS) entry which is preliminary data.</text>
</comment>
<keyword evidence="2" id="KW-1185">Reference proteome</keyword>
<name>A0A5B7ELP5_PORTR</name>
<reference evidence="1 2" key="1">
    <citation type="submission" date="2019-05" db="EMBL/GenBank/DDBJ databases">
        <title>Another draft genome of Portunus trituberculatus and its Hox gene families provides insights of decapod evolution.</title>
        <authorList>
            <person name="Jeong J.-H."/>
            <person name="Song I."/>
            <person name="Kim S."/>
            <person name="Choi T."/>
            <person name="Kim D."/>
            <person name="Ryu S."/>
            <person name="Kim W."/>
        </authorList>
    </citation>
    <scope>NUCLEOTIDE SEQUENCE [LARGE SCALE GENOMIC DNA]</scope>
    <source>
        <tissue evidence="1">Muscle</tissue>
    </source>
</reference>
<sequence length="59" mass="6659">MWKTTKAVLEMGERNRNGRSDRGFRINLTFLLGQLYFILGKPAKPAKPAIRSTASPHCL</sequence>
<gene>
    <name evidence="1" type="ORF">E2C01_028823</name>
</gene>
<evidence type="ECO:0000313" key="2">
    <source>
        <dbReference type="Proteomes" id="UP000324222"/>
    </source>
</evidence>
<protein>
    <submittedName>
        <fullName evidence="1">Uncharacterized protein</fullName>
    </submittedName>
</protein>
<proteinExistence type="predicted"/>
<evidence type="ECO:0000313" key="1">
    <source>
        <dbReference type="EMBL" id="MPC35401.1"/>
    </source>
</evidence>
<organism evidence="1 2">
    <name type="scientific">Portunus trituberculatus</name>
    <name type="common">Swimming crab</name>
    <name type="synonym">Neptunus trituberculatus</name>
    <dbReference type="NCBI Taxonomy" id="210409"/>
    <lineage>
        <taxon>Eukaryota</taxon>
        <taxon>Metazoa</taxon>
        <taxon>Ecdysozoa</taxon>
        <taxon>Arthropoda</taxon>
        <taxon>Crustacea</taxon>
        <taxon>Multicrustacea</taxon>
        <taxon>Malacostraca</taxon>
        <taxon>Eumalacostraca</taxon>
        <taxon>Eucarida</taxon>
        <taxon>Decapoda</taxon>
        <taxon>Pleocyemata</taxon>
        <taxon>Brachyura</taxon>
        <taxon>Eubrachyura</taxon>
        <taxon>Portunoidea</taxon>
        <taxon>Portunidae</taxon>
        <taxon>Portuninae</taxon>
        <taxon>Portunus</taxon>
    </lineage>
</organism>
<dbReference type="EMBL" id="VSRR010003266">
    <property type="protein sequence ID" value="MPC35401.1"/>
    <property type="molecule type" value="Genomic_DNA"/>
</dbReference>
<dbReference type="Proteomes" id="UP000324222">
    <property type="component" value="Unassembled WGS sequence"/>
</dbReference>